<comment type="caution">
    <text evidence="9">The sequence shown here is derived from an EMBL/GenBank/DDBJ whole genome shotgun (WGS) entry which is preliminary data.</text>
</comment>
<evidence type="ECO:0000313" key="10">
    <source>
        <dbReference type="Proteomes" id="UP000241890"/>
    </source>
</evidence>
<dbReference type="InParanoid" id="A0A2R5GED2"/>
<dbReference type="InterPro" id="IPR035979">
    <property type="entry name" value="RBD_domain_sf"/>
</dbReference>
<evidence type="ECO:0000256" key="1">
    <source>
        <dbReference type="ARBA" id="ARBA00007747"/>
    </source>
</evidence>
<dbReference type="Pfam" id="PF14237">
    <property type="entry name" value="GYF_2"/>
    <property type="match status" value="1"/>
</dbReference>
<dbReference type="SMART" id="SM00360">
    <property type="entry name" value="RRM"/>
    <property type="match status" value="2"/>
</dbReference>
<dbReference type="EMBL" id="BEYU01000056">
    <property type="protein sequence ID" value="GBG29307.1"/>
    <property type="molecule type" value="Genomic_DNA"/>
</dbReference>
<keyword evidence="5" id="KW-0508">mRNA splicing</keyword>
<protein>
    <submittedName>
        <fullName evidence="9">RNA-binding protein, putative</fullName>
    </submittedName>
</protein>
<keyword evidence="4 6" id="KW-0694">RNA-binding</keyword>
<keyword evidence="2" id="KW-0507">mRNA processing</keyword>
<feature type="compositionally biased region" description="Low complexity" evidence="7">
    <location>
        <begin position="88"/>
        <end position="110"/>
    </location>
</feature>
<dbReference type="Pfam" id="PF00076">
    <property type="entry name" value="RRM_1"/>
    <property type="match status" value="1"/>
</dbReference>
<accession>A0A2R5GED2</accession>
<dbReference type="FunFam" id="3.30.70.330:FF:000105">
    <property type="entry name" value="HIV Tat-specific factor 1 homolog"/>
    <property type="match status" value="1"/>
</dbReference>
<dbReference type="GO" id="GO:0000398">
    <property type="term" value="P:mRNA splicing, via spliceosome"/>
    <property type="evidence" value="ECO:0007669"/>
    <property type="project" value="InterPro"/>
</dbReference>
<evidence type="ECO:0000256" key="3">
    <source>
        <dbReference type="ARBA" id="ARBA00022737"/>
    </source>
</evidence>
<feature type="domain" description="RRM" evidence="8">
    <location>
        <begin position="136"/>
        <end position="225"/>
    </location>
</feature>
<dbReference type="GO" id="GO:0005684">
    <property type="term" value="C:U2-type spliceosomal complex"/>
    <property type="evidence" value="ECO:0007669"/>
    <property type="project" value="TreeGrafter"/>
</dbReference>
<keyword evidence="3" id="KW-0677">Repeat</keyword>
<evidence type="ECO:0000259" key="8">
    <source>
        <dbReference type="PROSITE" id="PS50102"/>
    </source>
</evidence>
<dbReference type="PROSITE" id="PS50102">
    <property type="entry name" value="RRM"/>
    <property type="match status" value="1"/>
</dbReference>
<evidence type="ECO:0000256" key="5">
    <source>
        <dbReference type="ARBA" id="ARBA00023187"/>
    </source>
</evidence>
<evidence type="ECO:0000256" key="6">
    <source>
        <dbReference type="PROSITE-ProRule" id="PRU00176"/>
    </source>
</evidence>
<dbReference type="GO" id="GO:0005686">
    <property type="term" value="C:U2 snRNP"/>
    <property type="evidence" value="ECO:0007669"/>
    <property type="project" value="TreeGrafter"/>
</dbReference>
<reference evidence="9 10" key="1">
    <citation type="submission" date="2017-12" db="EMBL/GenBank/DDBJ databases">
        <title>Sequencing, de novo assembly and annotation of complete genome of a new Thraustochytrid species, strain FCC1311.</title>
        <authorList>
            <person name="Sedici K."/>
            <person name="Godart F."/>
            <person name="Aiese Cigliano R."/>
            <person name="Sanseverino W."/>
            <person name="Barakat M."/>
            <person name="Ortet P."/>
            <person name="Marechal E."/>
            <person name="Cagnac O."/>
            <person name="Amato A."/>
        </authorList>
    </citation>
    <scope>NUCLEOTIDE SEQUENCE [LARGE SCALE GENOMIC DNA]</scope>
</reference>
<dbReference type="AlphaFoldDB" id="A0A2R5GED2"/>
<dbReference type="FunCoup" id="A0A2R5GED2">
    <property type="interactions" value="3"/>
</dbReference>
<organism evidence="9 10">
    <name type="scientific">Hondaea fermentalgiana</name>
    <dbReference type="NCBI Taxonomy" id="2315210"/>
    <lineage>
        <taxon>Eukaryota</taxon>
        <taxon>Sar</taxon>
        <taxon>Stramenopiles</taxon>
        <taxon>Bigyra</taxon>
        <taxon>Labyrinthulomycetes</taxon>
        <taxon>Thraustochytrida</taxon>
        <taxon>Thraustochytriidae</taxon>
        <taxon>Hondaea</taxon>
    </lineage>
</organism>
<evidence type="ECO:0000256" key="7">
    <source>
        <dbReference type="SAM" id="MobiDB-lite"/>
    </source>
</evidence>
<evidence type="ECO:0000256" key="4">
    <source>
        <dbReference type="ARBA" id="ARBA00022884"/>
    </source>
</evidence>
<evidence type="ECO:0000313" key="9">
    <source>
        <dbReference type="EMBL" id="GBG29307.1"/>
    </source>
</evidence>
<dbReference type="GO" id="GO:0003723">
    <property type="term" value="F:RNA binding"/>
    <property type="evidence" value="ECO:0007669"/>
    <property type="project" value="UniProtKB-UniRule"/>
</dbReference>
<dbReference type="PANTHER" id="PTHR15608:SF0">
    <property type="entry name" value="HIV TAT-SPECIFIC FACTOR 1"/>
    <property type="match status" value="1"/>
</dbReference>
<dbReference type="CDD" id="cd12282">
    <property type="entry name" value="RRM2_TatSF1_like"/>
    <property type="match status" value="1"/>
</dbReference>
<sequence>MASTSAANEGHASLPQLTRFMYADGGPEPKGPALVPELRRLLELGKISATTLVWTESMEGWQPLQDVALLRALLDEQSNDQAETTKPSAEPSNTEEAASSSAESSTLETAFAPPGDSATDGPASKKKRAKRKRPITAVYVSNVPLDASAQELADHFAKCGLLQTDPLSREPCVKIYTDANGKPKGDAIVVYKLAPSVDNAITILDDSELRLGNPETKMHVERATKQPAWAMDQPAQNSGGMDGHETSDTMERALKLRRMEQEQALSWNEEGVEDRRGLRIVVLKNLFDPADKEVRDDPNFKRELEEDLLDECAKLGDVKKVTVFERHPEGVAIVRFLSARAAELCIERMHGRWFAQRKLVCEFWDGFTDFRKATAGEEEDRRLDALAAKFEAGAP</sequence>
<dbReference type="InterPro" id="IPR034393">
    <property type="entry name" value="TatSF1-like"/>
</dbReference>
<dbReference type="PANTHER" id="PTHR15608">
    <property type="entry name" value="SPLICING FACTOR U2AF-ASSOCIATED PROTEIN 2"/>
    <property type="match status" value="1"/>
</dbReference>
<keyword evidence="10" id="KW-1185">Reference proteome</keyword>
<proteinExistence type="inferred from homology"/>
<dbReference type="InterPro" id="IPR012677">
    <property type="entry name" value="Nucleotide-bd_a/b_plait_sf"/>
</dbReference>
<feature type="region of interest" description="Disordered" evidence="7">
    <location>
        <begin position="78"/>
        <end position="131"/>
    </location>
</feature>
<dbReference type="InterPro" id="IPR000504">
    <property type="entry name" value="RRM_dom"/>
</dbReference>
<comment type="similarity">
    <text evidence="1">Belongs to the HTATSF1 family.</text>
</comment>
<dbReference type="InterPro" id="IPR034392">
    <property type="entry name" value="TatSF1-like_RRM1"/>
</dbReference>
<name>A0A2R5GED2_9STRA</name>
<dbReference type="CDD" id="cd12281">
    <property type="entry name" value="RRM1_TatSF1_like"/>
    <property type="match status" value="1"/>
</dbReference>
<evidence type="ECO:0000256" key="2">
    <source>
        <dbReference type="ARBA" id="ARBA00022664"/>
    </source>
</evidence>
<dbReference type="SUPFAM" id="SSF54928">
    <property type="entry name" value="RNA-binding domain, RBD"/>
    <property type="match status" value="2"/>
</dbReference>
<dbReference type="OrthoDB" id="10258585at2759"/>
<dbReference type="Proteomes" id="UP000241890">
    <property type="component" value="Unassembled WGS sequence"/>
</dbReference>
<dbReference type="InterPro" id="IPR025640">
    <property type="entry name" value="GYF_2"/>
</dbReference>
<gene>
    <name evidence="9" type="ORF">FCC1311_055292</name>
</gene>
<dbReference type="Gene3D" id="3.30.70.330">
    <property type="match status" value="2"/>
</dbReference>